<dbReference type="PANTHER" id="PTHR31339">
    <property type="entry name" value="PECTIN LYASE-RELATED"/>
    <property type="match status" value="1"/>
</dbReference>
<dbReference type="InterPro" id="IPR012334">
    <property type="entry name" value="Pectin_lyas_fold"/>
</dbReference>
<dbReference type="InterPro" id="IPR006626">
    <property type="entry name" value="PbH1"/>
</dbReference>
<reference evidence="5" key="2">
    <citation type="journal article" date="2021" name="PeerJ">
        <title>Extensive microbial diversity within the chicken gut microbiome revealed by metagenomics and culture.</title>
        <authorList>
            <person name="Gilroy R."/>
            <person name="Ravi A."/>
            <person name="Getino M."/>
            <person name="Pursley I."/>
            <person name="Horton D.L."/>
            <person name="Alikhan N.F."/>
            <person name="Baker D."/>
            <person name="Gharbi K."/>
            <person name="Hall N."/>
            <person name="Watson M."/>
            <person name="Adriaenssens E.M."/>
            <person name="Foster-Nyarko E."/>
            <person name="Jarju S."/>
            <person name="Secka A."/>
            <person name="Antonio M."/>
            <person name="Oren A."/>
            <person name="Chaudhuri R.R."/>
            <person name="La Ragione R."/>
            <person name="Hildebrand F."/>
            <person name="Pallen M.J."/>
        </authorList>
    </citation>
    <scope>NUCLEOTIDE SEQUENCE</scope>
    <source>
        <strain evidence="5">ChiW17-6978</strain>
    </source>
</reference>
<dbReference type="GO" id="GO:0004650">
    <property type="term" value="F:polygalacturonase activity"/>
    <property type="evidence" value="ECO:0007669"/>
    <property type="project" value="InterPro"/>
</dbReference>
<keyword evidence="2 4" id="KW-0378">Hydrolase</keyword>
<evidence type="ECO:0000256" key="3">
    <source>
        <dbReference type="ARBA" id="ARBA00023295"/>
    </source>
</evidence>
<evidence type="ECO:0000256" key="2">
    <source>
        <dbReference type="ARBA" id="ARBA00022801"/>
    </source>
</evidence>
<dbReference type="InterPro" id="IPR000743">
    <property type="entry name" value="Glyco_hydro_28"/>
</dbReference>
<evidence type="ECO:0000313" key="6">
    <source>
        <dbReference type="Proteomes" id="UP000886758"/>
    </source>
</evidence>
<dbReference type="SMART" id="SM00710">
    <property type="entry name" value="PbH1"/>
    <property type="match status" value="5"/>
</dbReference>
<evidence type="ECO:0000313" key="5">
    <source>
        <dbReference type="EMBL" id="HIT50277.1"/>
    </source>
</evidence>
<dbReference type="SUPFAM" id="SSF51126">
    <property type="entry name" value="Pectin lyase-like"/>
    <property type="match status" value="1"/>
</dbReference>
<reference evidence="5" key="1">
    <citation type="submission" date="2020-10" db="EMBL/GenBank/DDBJ databases">
        <authorList>
            <person name="Gilroy R."/>
        </authorList>
    </citation>
    <scope>NUCLEOTIDE SEQUENCE</scope>
    <source>
        <strain evidence="5">ChiW17-6978</strain>
    </source>
</reference>
<gene>
    <name evidence="5" type="ORF">IAD46_04545</name>
</gene>
<proteinExistence type="inferred from homology"/>
<accession>A0A9D1GQZ5</accession>
<dbReference type="EMBL" id="DVLF01000142">
    <property type="protein sequence ID" value="HIT50277.1"/>
    <property type="molecule type" value="Genomic_DNA"/>
</dbReference>
<dbReference type="AlphaFoldDB" id="A0A9D1GQZ5"/>
<dbReference type="Proteomes" id="UP000886758">
    <property type="component" value="Unassembled WGS sequence"/>
</dbReference>
<keyword evidence="3 4" id="KW-0326">Glycosidase</keyword>
<organism evidence="5 6">
    <name type="scientific">Candidatus Pelethenecus faecipullorum</name>
    <dbReference type="NCBI Taxonomy" id="2840900"/>
    <lineage>
        <taxon>Bacteria</taxon>
        <taxon>Bacillati</taxon>
        <taxon>Mycoplasmatota</taxon>
        <taxon>Mollicutes</taxon>
        <taxon>Candidatus Pelethenecus</taxon>
    </lineage>
</organism>
<protein>
    <submittedName>
        <fullName evidence="5">Exo-poly-alpha-D-galacturonosidase</fullName>
    </submittedName>
</protein>
<comment type="caution">
    <text evidence="5">The sequence shown here is derived from an EMBL/GenBank/DDBJ whole genome shotgun (WGS) entry which is preliminary data.</text>
</comment>
<evidence type="ECO:0000256" key="1">
    <source>
        <dbReference type="ARBA" id="ARBA00008834"/>
    </source>
</evidence>
<dbReference type="Pfam" id="PF00295">
    <property type="entry name" value="Glyco_hydro_28"/>
    <property type="match status" value="1"/>
</dbReference>
<name>A0A9D1GQZ5_9MOLU</name>
<dbReference type="Gene3D" id="2.160.20.10">
    <property type="entry name" value="Single-stranded right-handed beta-helix, Pectin lyase-like"/>
    <property type="match status" value="1"/>
</dbReference>
<dbReference type="InterPro" id="IPR011050">
    <property type="entry name" value="Pectin_lyase_fold/virulence"/>
</dbReference>
<sequence>MRPILYSSSYPLDRSGKTLVTALLQDLVDQTARLNGILVLEKGIYLTGPLFLKSNMELVLEEGSILKATTDEMDYPLVFTRVAGIEMPWYPALLNCIGQEHITIRGNGMIDGSGPYWWEKYWGKDKKGGMRQVYDRQGLRWACDYDCKRLRNVLIQDSSFITLKEFTSYQAGFWNVHLLYSKEIHVDGIQIRSHSVFAPSTDGIDVDSCCHVLIENCLTECHDDSICIKSGRDQDGWRVGRKTADVTIRNCTILAGFGVTIGSEISGGVENIHIHHIRFEGSDCGFRIKSSLKRGGYIKNISVHDLTMLDVMYPFHFFLDWNRAYSTCTLPKDYDSVIPDHWKILLQPANMNKTSVENILIERVEATCSKQSRAFHLIGYPDQRMKNIRLKDCKITCSEFGILRFVEDLTFSNVSLTITDQNTSS</sequence>
<dbReference type="GO" id="GO:0005975">
    <property type="term" value="P:carbohydrate metabolic process"/>
    <property type="evidence" value="ECO:0007669"/>
    <property type="project" value="InterPro"/>
</dbReference>
<evidence type="ECO:0000256" key="4">
    <source>
        <dbReference type="RuleBase" id="RU361169"/>
    </source>
</evidence>
<feature type="non-terminal residue" evidence="5">
    <location>
        <position position="425"/>
    </location>
</feature>
<dbReference type="PANTHER" id="PTHR31339:SF9">
    <property type="entry name" value="PLASMIN AND FIBRONECTIN-BINDING PROTEIN A"/>
    <property type="match status" value="1"/>
</dbReference>
<comment type="similarity">
    <text evidence="1 4">Belongs to the glycosyl hydrolase 28 family.</text>
</comment>
<dbReference type="InterPro" id="IPR051801">
    <property type="entry name" value="GH28_Enzymes"/>
</dbReference>